<dbReference type="PANTHER" id="PTHR39515">
    <property type="entry name" value="CONSERVED PROTEIN"/>
    <property type="match status" value="1"/>
</dbReference>
<dbReference type="PANTHER" id="PTHR39515:SF2">
    <property type="entry name" value="HTH-TYPE TRANSCRIPTIONAL REGULATOR RV0880"/>
    <property type="match status" value="1"/>
</dbReference>
<evidence type="ECO:0000313" key="2">
    <source>
        <dbReference type="EMBL" id="MBA8989582.1"/>
    </source>
</evidence>
<dbReference type="Proteomes" id="UP000573001">
    <property type="component" value="Unassembled WGS sequence"/>
</dbReference>
<dbReference type="SUPFAM" id="SSF46785">
    <property type="entry name" value="Winged helix' DNA-binding domain"/>
    <property type="match status" value="1"/>
</dbReference>
<dbReference type="InterPro" id="IPR000835">
    <property type="entry name" value="HTH_MarR-typ"/>
</dbReference>
<dbReference type="Pfam" id="PF12802">
    <property type="entry name" value="MarR_2"/>
    <property type="match status" value="1"/>
</dbReference>
<accession>A0AAW3T4N3</accession>
<dbReference type="EMBL" id="JABMCE010000084">
    <property type="protein sequence ID" value="NUU14926.1"/>
    <property type="molecule type" value="Genomic_DNA"/>
</dbReference>
<reference evidence="2 5" key="2">
    <citation type="submission" date="2020-07" db="EMBL/GenBank/DDBJ databases">
        <title>Above-ground endophytic microbial communities from plants in different locations in the United States.</title>
        <authorList>
            <person name="Frank C."/>
        </authorList>
    </citation>
    <scope>NUCLEOTIDE SEQUENCE [LARGE SCALE GENOMIC DNA]</scope>
    <source>
        <strain evidence="2 5">WPL5_2</strain>
    </source>
</reference>
<sequence length="143" mass="15660">MTTHPDALAEELRESIGRIVRATRALTDGLPQTQSASLGLLDRQGPMTIAELARARGVKHQGQSRTVAELEERGFVVRGVADGDRRVSVIRLTDAGRDVMLRERRARAGTFASVIDSDLSDAERAVLAQVPELLHRIAGRLER</sequence>
<dbReference type="GO" id="GO:0003700">
    <property type="term" value="F:DNA-binding transcription factor activity"/>
    <property type="evidence" value="ECO:0007669"/>
    <property type="project" value="InterPro"/>
</dbReference>
<evidence type="ECO:0000313" key="5">
    <source>
        <dbReference type="Proteomes" id="UP000590225"/>
    </source>
</evidence>
<dbReference type="InterPro" id="IPR036390">
    <property type="entry name" value="WH_DNA-bd_sf"/>
</dbReference>
<reference evidence="3 4" key="1">
    <citation type="submission" date="2020-05" db="EMBL/GenBank/DDBJ databases">
        <title>Genome Sequencing of Type Strains.</title>
        <authorList>
            <person name="Lemaire J.F."/>
            <person name="Inderbitzin P."/>
            <person name="Gregorio O.A."/>
            <person name="Collins S.B."/>
            <person name="Wespe N."/>
            <person name="Knight-Connoni V."/>
        </authorList>
    </citation>
    <scope>NUCLEOTIDE SEQUENCE [LARGE SCALE GENOMIC DNA]</scope>
    <source>
        <strain evidence="3 4">ATCC 19096</strain>
    </source>
</reference>
<evidence type="ECO:0000313" key="3">
    <source>
        <dbReference type="EMBL" id="NUU14926.1"/>
    </source>
</evidence>
<dbReference type="SMART" id="SM00347">
    <property type="entry name" value="HTH_MARR"/>
    <property type="match status" value="1"/>
</dbReference>
<dbReference type="AlphaFoldDB" id="A0AAW3T4N3"/>
<proteinExistence type="predicted"/>
<dbReference type="RefSeq" id="WP_175352388.1">
    <property type="nucleotide sequence ID" value="NZ_BAAAWQ010000001.1"/>
</dbReference>
<organism evidence="2 5">
    <name type="scientific">Curtobacterium pusillum</name>
    <dbReference type="NCBI Taxonomy" id="69373"/>
    <lineage>
        <taxon>Bacteria</taxon>
        <taxon>Bacillati</taxon>
        <taxon>Actinomycetota</taxon>
        <taxon>Actinomycetes</taxon>
        <taxon>Micrococcales</taxon>
        <taxon>Microbacteriaceae</taxon>
        <taxon>Curtobacterium</taxon>
    </lineage>
</organism>
<dbReference type="Gene3D" id="1.10.10.10">
    <property type="entry name" value="Winged helix-like DNA-binding domain superfamily/Winged helix DNA-binding domain"/>
    <property type="match status" value="1"/>
</dbReference>
<dbReference type="InterPro" id="IPR036388">
    <property type="entry name" value="WH-like_DNA-bd_sf"/>
</dbReference>
<dbReference type="EMBL" id="JACGXP010000001">
    <property type="protein sequence ID" value="MBA8989582.1"/>
    <property type="molecule type" value="Genomic_DNA"/>
</dbReference>
<feature type="domain" description="HTH marR-type" evidence="1">
    <location>
        <begin position="1"/>
        <end position="139"/>
    </location>
</feature>
<keyword evidence="4" id="KW-1185">Reference proteome</keyword>
<dbReference type="InterPro" id="IPR052526">
    <property type="entry name" value="HTH-type_Bedaq_tolerance"/>
</dbReference>
<gene>
    <name evidence="2" type="ORF">FHW23_000814</name>
    <name evidence="3" type="ORF">HP507_13920</name>
</gene>
<evidence type="ECO:0000259" key="1">
    <source>
        <dbReference type="PROSITE" id="PS50995"/>
    </source>
</evidence>
<dbReference type="GO" id="GO:0003677">
    <property type="term" value="F:DNA binding"/>
    <property type="evidence" value="ECO:0007669"/>
    <property type="project" value="UniProtKB-KW"/>
</dbReference>
<evidence type="ECO:0000313" key="4">
    <source>
        <dbReference type="Proteomes" id="UP000573001"/>
    </source>
</evidence>
<protein>
    <submittedName>
        <fullName evidence="2 3">MarR family transcriptional regulator</fullName>
    </submittedName>
</protein>
<keyword evidence="2" id="KW-0238">DNA-binding</keyword>
<name>A0AAW3T4N3_9MICO</name>
<dbReference type="Proteomes" id="UP000590225">
    <property type="component" value="Unassembled WGS sequence"/>
</dbReference>
<comment type="caution">
    <text evidence="2">The sequence shown here is derived from an EMBL/GenBank/DDBJ whole genome shotgun (WGS) entry which is preliminary data.</text>
</comment>
<dbReference type="PROSITE" id="PS50995">
    <property type="entry name" value="HTH_MARR_2"/>
    <property type="match status" value="1"/>
</dbReference>